<dbReference type="EMBL" id="JBBPBN010000061">
    <property type="protein sequence ID" value="KAK8987015.1"/>
    <property type="molecule type" value="Genomic_DNA"/>
</dbReference>
<dbReference type="InterPro" id="IPR053151">
    <property type="entry name" value="RNase_H-like"/>
</dbReference>
<keyword evidence="3" id="KW-1185">Reference proteome</keyword>
<dbReference type="PANTHER" id="PTHR47723">
    <property type="entry name" value="OS05G0353850 PROTEIN"/>
    <property type="match status" value="1"/>
</dbReference>
<name>A0ABR2PFQ2_9ROSI</name>
<feature type="domain" description="RNase H type-1" evidence="1">
    <location>
        <begin position="165"/>
        <end position="203"/>
    </location>
</feature>
<dbReference type="Proteomes" id="UP001396334">
    <property type="component" value="Unassembled WGS sequence"/>
</dbReference>
<comment type="caution">
    <text evidence="2">The sequence shown here is derived from an EMBL/GenBank/DDBJ whole genome shotgun (WGS) entry which is preliminary data.</text>
</comment>
<dbReference type="InterPro" id="IPR002156">
    <property type="entry name" value="RNaseH_domain"/>
</dbReference>
<reference evidence="2 3" key="1">
    <citation type="journal article" date="2024" name="G3 (Bethesda)">
        <title>Genome assembly of Hibiscus sabdariffa L. provides insights into metabolisms of medicinal natural products.</title>
        <authorList>
            <person name="Kim T."/>
        </authorList>
    </citation>
    <scope>NUCLEOTIDE SEQUENCE [LARGE SCALE GENOMIC DNA]</scope>
    <source>
        <strain evidence="2">TK-2024</strain>
        <tissue evidence="2">Old leaves</tissue>
    </source>
</reference>
<evidence type="ECO:0000313" key="2">
    <source>
        <dbReference type="EMBL" id="KAK8987015.1"/>
    </source>
</evidence>
<dbReference type="PANTHER" id="PTHR47723:SF13">
    <property type="entry name" value="PUTATIVE-RELATED"/>
    <property type="match status" value="1"/>
</dbReference>
<evidence type="ECO:0000313" key="3">
    <source>
        <dbReference type="Proteomes" id="UP001396334"/>
    </source>
</evidence>
<evidence type="ECO:0000259" key="1">
    <source>
        <dbReference type="Pfam" id="PF13456"/>
    </source>
</evidence>
<proteinExistence type="predicted"/>
<sequence>MVDINGDWDWRRLATVLPRESIERIATVPPPRNVASSDRPVWRLDAKHCFTTRSAYGYLSHEEDNVDPTGEDVDWPVRFTVLCWLLWKRRCSLLSDLDATDMDDILTRGNRLVEECSHVVLAATRTTIRHVEQPRWAAPPQSYVKLNVDATISPVNHKAGIASDTLSHSSLVSSIKEMLAREWRVVVKHVNRASNKVADILAGRGRELGTKLMYFPSPPDDVLVVVEEELVEAGSAVGELTGIG</sequence>
<organism evidence="2 3">
    <name type="scientific">Hibiscus sabdariffa</name>
    <name type="common">roselle</name>
    <dbReference type="NCBI Taxonomy" id="183260"/>
    <lineage>
        <taxon>Eukaryota</taxon>
        <taxon>Viridiplantae</taxon>
        <taxon>Streptophyta</taxon>
        <taxon>Embryophyta</taxon>
        <taxon>Tracheophyta</taxon>
        <taxon>Spermatophyta</taxon>
        <taxon>Magnoliopsida</taxon>
        <taxon>eudicotyledons</taxon>
        <taxon>Gunneridae</taxon>
        <taxon>Pentapetalae</taxon>
        <taxon>rosids</taxon>
        <taxon>malvids</taxon>
        <taxon>Malvales</taxon>
        <taxon>Malvaceae</taxon>
        <taxon>Malvoideae</taxon>
        <taxon>Hibiscus</taxon>
    </lineage>
</organism>
<gene>
    <name evidence="2" type="ORF">V6N11_055332</name>
</gene>
<dbReference type="Pfam" id="PF13456">
    <property type="entry name" value="RVT_3"/>
    <property type="match status" value="1"/>
</dbReference>
<accession>A0ABR2PFQ2</accession>
<protein>
    <recommendedName>
        <fullName evidence="1">RNase H type-1 domain-containing protein</fullName>
    </recommendedName>
</protein>